<dbReference type="Proteomes" id="UP001218218">
    <property type="component" value="Unassembled WGS sequence"/>
</dbReference>
<reference evidence="2" key="1">
    <citation type="submission" date="2023-03" db="EMBL/GenBank/DDBJ databases">
        <title>Massive genome expansion in bonnet fungi (Mycena s.s.) driven by repeated elements and novel gene families across ecological guilds.</title>
        <authorList>
            <consortium name="Lawrence Berkeley National Laboratory"/>
            <person name="Harder C.B."/>
            <person name="Miyauchi S."/>
            <person name="Viragh M."/>
            <person name="Kuo A."/>
            <person name="Thoen E."/>
            <person name="Andreopoulos B."/>
            <person name="Lu D."/>
            <person name="Skrede I."/>
            <person name="Drula E."/>
            <person name="Henrissat B."/>
            <person name="Morin E."/>
            <person name="Kohler A."/>
            <person name="Barry K."/>
            <person name="LaButti K."/>
            <person name="Morin E."/>
            <person name="Salamov A."/>
            <person name="Lipzen A."/>
            <person name="Mereny Z."/>
            <person name="Hegedus B."/>
            <person name="Baldrian P."/>
            <person name="Stursova M."/>
            <person name="Weitz H."/>
            <person name="Taylor A."/>
            <person name="Grigoriev I.V."/>
            <person name="Nagy L.G."/>
            <person name="Martin F."/>
            <person name="Kauserud H."/>
        </authorList>
    </citation>
    <scope>NUCLEOTIDE SEQUENCE</scope>
    <source>
        <strain evidence="2">CBHHK002</strain>
    </source>
</reference>
<name>A0AAD6ZD45_9AGAR</name>
<feature type="region of interest" description="Disordered" evidence="1">
    <location>
        <begin position="106"/>
        <end position="151"/>
    </location>
</feature>
<sequence>MLAVGNSKRLHDKSSANGNGLAILSKTGSEIAVRGAIKLGSGKAELKLDLVEIQMLDGSYSQATFSKFYISGHPGIWLKSFSHFEKWMSPTTHTELHQQCPRRCFGEDQSHKRRQPSRQRVTNVGRGRHEAEGSRSRNNHVSPPAESVNEKVDVDNAAAAGSSPVLEGENQCMSSVFAAALHHSSPLASTSNDDEEEPVENPMGSGDDSSEEEELGVAED</sequence>
<evidence type="ECO:0000313" key="3">
    <source>
        <dbReference type="Proteomes" id="UP001218218"/>
    </source>
</evidence>
<gene>
    <name evidence="2" type="ORF">DFH08DRAFT_820005</name>
</gene>
<dbReference type="EMBL" id="JARIHO010000058">
    <property type="protein sequence ID" value="KAJ7318402.1"/>
    <property type="molecule type" value="Genomic_DNA"/>
</dbReference>
<dbReference type="AlphaFoldDB" id="A0AAD6ZD45"/>
<keyword evidence="3" id="KW-1185">Reference proteome</keyword>
<feature type="region of interest" description="Disordered" evidence="1">
    <location>
        <begin position="184"/>
        <end position="220"/>
    </location>
</feature>
<organism evidence="2 3">
    <name type="scientific">Mycena albidolilacea</name>
    <dbReference type="NCBI Taxonomy" id="1033008"/>
    <lineage>
        <taxon>Eukaryota</taxon>
        <taxon>Fungi</taxon>
        <taxon>Dikarya</taxon>
        <taxon>Basidiomycota</taxon>
        <taxon>Agaricomycotina</taxon>
        <taxon>Agaricomycetes</taxon>
        <taxon>Agaricomycetidae</taxon>
        <taxon>Agaricales</taxon>
        <taxon>Marasmiineae</taxon>
        <taxon>Mycenaceae</taxon>
        <taxon>Mycena</taxon>
    </lineage>
</organism>
<protein>
    <submittedName>
        <fullName evidence="2">Uncharacterized protein</fullName>
    </submittedName>
</protein>
<comment type="caution">
    <text evidence="2">The sequence shown here is derived from an EMBL/GenBank/DDBJ whole genome shotgun (WGS) entry which is preliminary data.</text>
</comment>
<evidence type="ECO:0000313" key="2">
    <source>
        <dbReference type="EMBL" id="KAJ7318402.1"/>
    </source>
</evidence>
<accession>A0AAD6ZD45</accession>
<feature type="compositionally biased region" description="Acidic residues" evidence="1">
    <location>
        <begin position="208"/>
        <end position="220"/>
    </location>
</feature>
<proteinExistence type="predicted"/>
<evidence type="ECO:0000256" key="1">
    <source>
        <dbReference type="SAM" id="MobiDB-lite"/>
    </source>
</evidence>